<keyword evidence="2" id="KW-1185">Reference proteome</keyword>
<dbReference type="InterPro" id="IPR014748">
    <property type="entry name" value="Enoyl-CoA_hydra_C"/>
</dbReference>
<name>A0A8C4QZE8_EPTBU</name>
<dbReference type="GO" id="GO:0005634">
    <property type="term" value="C:nucleus"/>
    <property type="evidence" value="ECO:0007669"/>
    <property type="project" value="TreeGrafter"/>
</dbReference>
<dbReference type="InterPro" id="IPR051053">
    <property type="entry name" value="ECH/Chromodomain_protein"/>
</dbReference>
<dbReference type="CDD" id="cd06558">
    <property type="entry name" value="crotonase-like"/>
    <property type="match status" value="1"/>
</dbReference>
<proteinExistence type="predicted"/>
<dbReference type="InterPro" id="IPR029045">
    <property type="entry name" value="ClpP/crotonase-like_dom_sf"/>
</dbReference>
<dbReference type="PANTHER" id="PTHR43684">
    <property type="match status" value="1"/>
</dbReference>
<sequence length="506" mass="55623">MPQPRPHFPTRNSNQMPVSYNAAVPSRTNEQSDGQHRTPFTFRVGNKQLDLMQSDMKVLMPKLRDETIFPSSGGVHLCEEGVNAEENVNQHSINLSQTNSFVLVPSLGKARMGSDVPLHINTSSAIPTSQTMDLLAAGKEDEQLGKMHVGQPQVRLPIVPVQLWPSIPSLSSSVFKAGCLPRSGVPLTFQTFGRTRTGESDTFVISLGRNGNGIENMQPCAKRKLQQSENKFDKRLRIRARQAESAYQYRDILVCKQDGYTHLQLSIKSADDNALTLEAMKEMQAAMALAAADDSQILLLGAVDGTFCSGLDLVTLVKMLVENKQQSTRIAEGLRDFVSAFIYFRKPIVAAVGGPAVGLGAALLGLCDIVFASEKASFETPYAVMGQSPEGCASYTFPRTMGYLAACELLFCGRKLTAEEACTKGLVSQVFWPGCFTQEVIVRVRELAACRTMVLMETKELLRSVMRSELDLANQRECDALQRIWSSSEGVNSLISYLRKQDKVLP</sequence>
<dbReference type="AlphaFoldDB" id="A0A8C4QZE8"/>
<reference evidence="1" key="2">
    <citation type="submission" date="2025-09" db="UniProtKB">
        <authorList>
            <consortium name="Ensembl"/>
        </authorList>
    </citation>
    <scope>IDENTIFICATION</scope>
</reference>
<dbReference type="Ensembl" id="ENSEBUT00000022427.1">
    <property type="protein sequence ID" value="ENSEBUP00000021851.1"/>
    <property type="gene ID" value="ENSEBUG00000013482.1"/>
</dbReference>
<dbReference type="InterPro" id="IPR001753">
    <property type="entry name" value="Enoyl-CoA_hydra/iso"/>
</dbReference>
<dbReference type="PANTHER" id="PTHR43684:SF11">
    <property type="entry name" value="CHROMO DOMAIN-CONTAINING PROTEIN"/>
    <property type="match status" value="1"/>
</dbReference>
<dbReference type="Gene3D" id="1.10.12.10">
    <property type="entry name" value="Lyase 2-enoyl-coa Hydratase, Chain A, domain 2"/>
    <property type="match status" value="1"/>
</dbReference>
<evidence type="ECO:0000313" key="2">
    <source>
        <dbReference type="Proteomes" id="UP000694388"/>
    </source>
</evidence>
<reference evidence="1" key="1">
    <citation type="submission" date="2025-08" db="UniProtKB">
        <authorList>
            <consortium name="Ensembl"/>
        </authorList>
    </citation>
    <scope>IDENTIFICATION</scope>
</reference>
<dbReference type="Pfam" id="PF00378">
    <property type="entry name" value="ECH_1"/>
    <property type="match status" value="1"/>
</dbReference>
<dbReference type="SUPFAM" id="SSF52096">
    <property type="entry name" value="ClpP/crotonase"/>
    <property type="match status" value="1"/>
</dbReference>
<dbReference type="GeneTree" id="ENSGT00940000155106"/>
<dbReference type="Proteomes" id="UP000694388">
    <property type="component" value="Unplaced"/>
</dbReference>
<evidence type="ECO:0000313" key="1">
    <source>
        <dbReference type="Ensembl" id="ENSEBUP00000021851.1"/>
    </source>
</evidence>
<dbReference type="GO" id="GO:0003714">
    <property type="term" value="F:transcription corepressor activity"/>
    <property type="evidence" value="ECO:0007669"/>
    <property type="project" value="TreeGrafter"/>
</dbReference>
<organism evidence="1 2">
    <name type="scientific">Eptatretus burgeri</name>
    <name type="common">Inshore hagfish</name>
    <dbReference type="NCBI Taxonomy" id="7764"/>
    <lineage>
        <taxon>Eukaryota</taxon>
        <taxon>Metazoa</taxon>
        <taxon>Chordata</taxon>
        <taxon>Craniata</taxon>
        <taxon>Vertebrata</taxon>
        <taxon>Cyclostomata</taxon>
        <taxon>Myxini</taxon>
        <taxon>Myxiniformes</taxon>
        <taxon>Myxinidae</taxon>
        <taxon>Eptatretinae</taxon>
        <taxon>Eptatretus</taxon>
    </lineage>
</organism>
<dbReference type="Gene3D" id="3.90.226.10">
    <property type="entry name" value="2-enoyl-CoA Hydratase, Chain A, domain 1"/>
    <property type="match status" value="1"/>
</dbReference>
<protein>
    <submittedName>
        <fullName evidence="1">Chromodomain protein, Y-like</fullName>
    </submittedName>
</protein>
<accession>A0A8C4QZE8</accession>